<protein>
    <recommendedName>
        <fullName evidence="12">Replication restart protein PriA</fullName>
    </recommendedName>
    <alternativeName>
        <fullName evidence="12">ATP-dependent DNA helicase PriA</fullName>
        <ecNumber evidence="12">5.6.2.4</ecNumber>
    </alternativeName>
    <alternativeName>
        <fullName evidence="12">DNA 3'-5' helicase PriA</fullName>
    </alternativeName>
</protein>
<keyword evidence="5 12" id="KW-0378">Hydrolase</keyword>
<evidence type="ECO:0000256" key="10">
    <source>
        <dbReference type="ARBA" id="ARBA00023235"/>
    </source>
</evidence>
<organism evidence="15 16">
    <name type="scientific">Caldicoprobacter faecalis</name>
    <dbReference type="NCBI Taxonomy" id="937334"/>
    <lineage>
        <taxon>Bacteria</taxon>
        <taxon>Bacillati</taxon>
        <taxon>Bacillota</taxon>
        <taxon>Clostridia</taxon>
        <taxon>Caldicoprobacterales</taxon>
        <taxon>Caldicoprobacteraceae</taxon>
        <taxon>Caldicoprobacter</taxon>
    </lineage>
</organism>
<dbReference type="GO" id="GO:0016887">
    <property type="term" value="F:ATP hydrolysis activity"/>
    <property type="evidence" value="ECO:0007669"/>
    <property type="project" value="RHEA"/>
</dbReference>
<dbReference type="FunFam" id="3.40.50.300:FF:000489">
    <property type="entry name" value="Primosome assembly protein PriA"/>
    <property type="match status" value="1"/>
</dbReference>
<dbReference type="Pfam" id="PF17764">
    <property type="entry name" value="PriA_3primeBD"/>
    <property type="match status" value="1"/>
</dbReference>
<dbReference type="Gene3D" id="3.40.1440.60">
    <property type="entry name" value="PriA, 3(prime) DNA-binding domain"/>
    <property type="match status" value="1"/>
</dbReference>
<dbReference type="SMART" id="SM00490">
    <property type="entry name" value="HELICc"/>
    <property type="match status" value="1"/>
</dbReference>
<dbReference type="GO" id="GO:0006269">
    <property type="term" value="P:DNA replication, synthesis of primer"/>
    <property type="evidence" value="ECO:0007669"/>
    <property type="project" value="UniProtKB-KW"/>
</dbReference>
<dbReference type="EMBL" id="FOXR01000016">
    <property type="protein sequence ID" value="SFQ18163.1"/>
    <property type="molecule type" value="Genomic_DNA"/>
</dbReference>
<comment type="catalytic activity">
    <reaction evidence="11 12">
        <text>ATP + H2O = ADP + phosphate + H(+)</text>
        <dbReference type="Rhea" id="RHEA:13065"/>
        <dbReference type="ChEBI" id="CHEBI:15377"/>
        <dbReference type="ChEBI" id="CHEBI:15378"/>
        <dbReference type="ChEBI" id="CHEBI:30616"/>
        <dbReference type="ChEBI" id="CHEBI:43474"/>
        <dbReference type="ChEBI" id="CHEBI:456216"/>
        <dbReference type="EC" id="5.6.2.4"/>
    </reaction>
</comment>
<evidence type="ECO:0000256" key="12">
    <source>
        <dbReference type="HAMAP-Rule" id="MF_00983"/>
    </source>
</evidence>
<dbReference type="SMART" id="SM00487">
    <property type="entry name" value="DEXDc"/>
    <property type="match status" value="1"/>
</dbReference>
<keyword evidence="2 12" id="KW-0235">DNA replication</keyword>
<dbReference type="GO" id="GO:0003677">
    <property type="term" value="F:DNA binding"/>
    <property type="evidence" value="ECO:0007669"/>
    <property type="project" value="UniProtKB-UniRule"/>
</dbReference>
<evidence type="ECO:0000256" key="11">
    <source>
        <dbReference type="ARBA" id="ARBA00048988"/>
    </source>
</evidence>
<dbReference type="STRING" id="937334.SAMN05444406_11624"/>
<evidence type="ECO:0000256" key="2">
    <source>
        <dbReference type="ARBA" id="ARBA00022705"/>
    </source>
</evidence>
<evidence type="ECO:0000256" key="5">
    <source>
        <dbReference type="ARBA" id="ARBA00022801"/>
    </source>
</evidence>
<comment type="catalytic activity">
    <reaction evidence="12">
        <text>Couples ATP hydrolysis with the unwinding of duplex DNA by translocating in the 3'-5' direction.</text>
        <dbReference type="EC" id="5.6.2.4"/>
    </reaction>
</comment>
<dbReference type="Gene3D" id="3.40.50.300">
    <property type="entry name" value="P-loop containing nucleotide triphosphate hydrolases"/>
    <property type="match status" value="2"/>
</dbReference>
<evidence type="ECO:0000256" key="3">
    <source>
        <dbReference type="ARBA" id="ARBA00022723"/>
    </source>
</evidence>
<dbReference type="GO" id="GO:0005524">
    <property type="term" value="F:ATP binding"/>
    <property type="evidence" value="ECO:0007669"/>
    <property type="project" value="UniProtKB-UniRule"/>
</dbReference>
<evidence type="ECO:0000256" key="4">
    <source>
        <dbReference type="ARBA" id="ARBA00022741"/>
    </source>
</evidence>
<dbReference type="GO" id="GO:0006270">
    <property type="term" value="P:DNA replication initiation"/>
    <property type="evidence" value="ECO:0007669"/>
    <property type="project" value="TreeGrafter"/>
</dbReference>
<dbReference type="InterPro" id="IPR027417">
    <property type="entry name" value="P-loop_NTPase"/>
</dbReference>
<evidence type="ECO:0000256" key="6">
    <source>
        <dbReference type="ARBA" id="ARBA00022806"/>
    </source>
</evidence>
<dbReference type="CDD" id="cd17929">
    <property type="entry name" value="DEXHc_priA"/>
    <property type="match status" value="1"/>
</dbReference>
<dbReference type="GO" id="GO:0043138">
    <property type="term" value="F:3'-5' DNA helicase activity"/>
    <property type="evidence" value="ECO:0007669"/>
    <property type="project" value="UniProtKB-EC"/>
</dbReference>
<dbReference type="InterPro" id="IPR041222">
    <property type="entry name" value="PriA_3primeBD"/>
</dbReference>
<dbReference type="CDD" id="cd18804">
    <property type="entry name" value="SF2_C_priA"/>
    <property type="match status" value="1"/>
</dbReference>
<sequence>MESGVVYAGVIIDQAHPSLDRVFHYIIPTELKGKVQIGIRVQVPFGVSNRMVEGYVVRLDTAADVPNDKIKAIDRVLDDYPVIPQSMIPLISWMKEEYHCLSIEAIRCMTPPGLRANIKKKTQRLVYLNDQGDVVEERINYIARKSSYMADVLRLLVQQDGIPLEEVRAVTGAPLSSIKNLEKRGWIRIEQQEVYRNPWNYEPDIGVQPKVLTAEQRLAIETLEAALTRGYGKFMLQGVTGSGKTEVYIQAAQKAVSLNKQVIVLVPEISLTPQTVERFKSHFGERVAILHSGLSLGERYDEWRRIRSQKVDVVVGARSAVFAPLERLGLIIVDEAHEDSYKSDMQPRYHAVGVAHKRCELEGAVLLLGSATPSLTDYYLAEKGTYKMIKMKYRVDHRPLPPVEIVDMRKEIELGNRSILSGSLYRALADVLQKGEQAILLLNRRGYAQFVSCRSCGFVVKCHNCDISLTYHAYDKTLKCHYCGANYPYPRVCPACGSKYIKHFGIGTQRAEEEIKKLFPQARVIRMDMDTTSTKGAHQRILRAFGEGRYDILLGTQMIAKGLDFPRVTLVGVIAADTSLHLPDYRSSEKTFQLITQVAGRAGRGPRGGRVIIQTYQPQHYAIQFAARHDYVGFYSREIEIRRQFLYPPFSHIIRILMMGEKEDDLIRLAVDTRDWLKQKVEGSPVLKQGLIDIGAYSAPLERINNRYRWQVLVRIRPDDIYKQAYHRLMDECLERLMGVKETTIVDFYPVSLL</sequence>
<keyword evidence="9 12" id="KW-0238">DNA-binding</keyword>
<dbReference type="Proteomes" id="UP000198577">
    <property type="component" value="Unassembled WGS sequence"/>
</dbReference>
<feature type="binding site" evidence="12">
    <location>
        <position position="493"/>
    </location>
    <ligand>
        <name>Zn(2+)</name>
        <dbReference type="ChEBI" id="CHEBI:29105"/>
        <label>1</label>
    </ligand>
</feature>
<dbReference type="NCBIfam" id="NF004066">
    <property type="entry name" value="PRK05580.1-3"/>
    <property type="match status" value="1"/>
</dbReference>
<keyword evidence="16" id="KW-1185">Reference proteome</keyword>
<comment type="subunit">
    <text evidence="12">Component of the replication restart primosome.</text>
</comment>
<dbReference type="Pfam" id="PF18074">
    <property type="entry name" value="PriA_C"/>
    <property type="match status" value="1"/>
</dbReference>
<dbReference type="InterPro" id="IPR005259">
    <property type="entry name" value="PriA"/>
</dbReference>
<keyword evidence="4 12" id="KW-0547">Nucleotide-binding</keyword>
<dbReference type="InterPro" id="IPR042115">
    <property type="entry name" value="PriA_3primeBD_sf"/>
</dbReference>
<dbReference type="GO" id="GO:0006310">
    <property type="term" value="P:DNA recombination"/>
    <property type="evidence" value="ECO:0007669"/>
    <property type="project" value="InterPro"/>
</dbReference>
<evidence type="ECO:0000259" key="14">
    <source>
        <dbReference type="PROSITE" id="PS51194"/>
    </source>
</evidence>
<dbReference type="EC" id="5.6.2.4" evidence="12"/>
<evidence type="ECO:0000313" key="16">
    <source>
        <dbReference type="Proteomes" id="UP000198577"/>
    </source>
</evidence>
<dbReference type="GO" id="GO:0008270">
    <property type="term" value="F:zinc ion binding"/>
    <property type="evidence" value="ECO:0007669"/>
    <property type="project" value="UniProtKB-UniRule"/>
</dbReference>
<feature type="binding site" evidence="12">
    <location>
        <position position="456"/>
    </location>
    <ligand>
        <name>Zn(2+)</name>
        <dbReference type="ChEBI" id="CHEBI:29105"/>
        <label>1</label>
    </ligand>
</feature>
<dbReference type="PANTHER" id="PTHR30580:SF0">
    <property type="entry name" value="PRIMOSOMAL PROTEIN N"/>
    <property type="match status" value="1"/>
</dbReference>
<dbReference type="PROSITE" id="PS51194">
    <property type="entry name" value="HELICASE_CTER"/>
    <property type="match status" value="1"/>
</dbReference>
<feature type="binding site" evidence="12">
    <location>
        <position position="483"/>
    </location>
    <ligand>
        <name>Zn(2+)</name>
        <dbReference type="ChEBI" id="CHEBI:29105"/>
        <label>2</label>
    </ligand>
</feature>
<evidence type="ECO:0000256" key="1">
    <source>
        <dbReference type="ARBA" id="ARBA00022515"/>
    </source>
</evidence>
<dbReference type="InterPro" id="IPR001650">
    <property type="entry name" value="Helicase_C-like"/>
</dbReference>
<keyword evidence="7 12" id="KW-0862">Zinc</keyword>
<dbReference type="Pfam" id="PF00271">
    <property type="entry name" value="Helicase_C"/>
    <property type="match status" value="1"/>
</dbReference>
<dbReference type="FunFam" id="3.40.1440.60:FF:000001">
    <property type="entry name" value="Primosomal protein N"/>
    <property type="match status" value="1"/>
</dbReference>
<dbReference type="Pfam" id="PF00270">
    <property type="entry name" value="DEAD"/>
    <property type="match status" value="1"/>
</dbReference>
<keyword evidence="3 12" id="KW-0479">Metal-binding</keyword>
<evidence type="ECO:0000256" key="9">
    <source>
        <dbReference type="ARBA" id="ARBA00023125"/>
    </source>
</evidence>
<feature type="binding site" evidence="12">
    <location>
        <position position="453"/>
    </location>
    <ligand>
        <name>Zn(2+)</name>
        <dbReference type="ChEBI" id="CHEBI:29105"/>
        <label>1</label>
    </ligand>
</feature>
<keyword evidence="8 12" id="KW-0067">ATP-binding</keyword>
<proteinExistence type="inferred from homology"/>
<name>A0A1I5WEG0_9FIRM</name>
<accession>A0A1I5WEG0</accession>
<keyword evidence="10 12" id="KW-0413">Isomerase</keyword>
<feature type="binding site" evidence="12">
    <location>
        <position position="480"/>
    </location>
    <ligand>
        <name>Zn(2+)</name>
        <dbReference type="ChEBI" id="CHEBI:29105"/>
        <label>2</label>
    </ligand>
</feature>
<dbReference type="Pfam" id="PF18319">
    <property type="entry name" value="Zn_ribbon_PriA"/>
    <property type="match status" value="1"/>
</dbReference>
<dbReference type="PANTHER" id="PTHR30580">
    <property type="entry name" value="PRIMOSOMAL PROTEIN N"/>
    <property type="match status" value="1"/>
</dbReference>
<dbReference type="HAMAP" id="MF_00983">
    <property type="entry name" value="PriA"/>
    <property type="match status" value="1"/>
</dbReference>
<evidence type="ECO:0000313" key="15">
    <source>
        <dbReference type="EMBL" id="SFQ18163.1"/>
    </source>
</evidence>
<keyword evidence="6 12" id="KW-0347">Helicase</keyword>
<feature type="domain" description="Helicase ATP-binding" evidence="13">
    <location>
        <begin position="225"/>
        <end position="391"/>
    </location>
</feature>
<dbReference type="NCBIfam" id="TIGR00595">
    <property type="entry name" value="priA"/>
    <property type="match status" value="1"/>
</dbReference>
<evidence type="ECO:0000259" key="13">
    <source>
        <dbReference type="PROSITE" id="PS51192"/>
    </source>
</evidence>
<dbReference type="PROSITE" id="PS51192">
    <property type="entry name" value="HELICASE_ATP_BIND_1"/>
    <property type="match status" value="1"/>
</dbReference>
<keyword evidence="1 12" id="KW-0639">Primosome</keyword>
<dbReference type="RefSeq" id="WP_025747064.1">
    <property type="nucleotide sequence ID" value="NZ_FOXR01000016.1"/>
</dbReference>
<feature type="binding site" evidence="12">
    <location>
        <position position="465"/>
    </location>
    <ligand>
        <name>Zn(2+)</name>
        <dbReference type="ChEBI" id="CHEBI:29105"/>
        <label>2</label>
    </ligand>
</feature>
<dbReference type="GO" id="GO:1990077">
    <property type="term" value="C:primosome complex"/>
    <property type="evidence" value="ECO:0007669"/>
    <property type="project" value="UniProtKB-UniRule"/>
</dbReference>
<dbReference type="AlphaFoldDB" id="A0A1I5WEG0"/>
<gene>
    <name evidence="12" type="primary">priA</name>
    <name evidence="15" type="ORF">SAMN05444406_11624</name>
</gene>
<comment type="cofactor">
    <cofactor evidence="12">
        <name>Zn(2+)</name>
        <dbReference type="ChEBI" id="CHEBI:29105"/>
    </cofactor>
    <text evidence="12">Binds 2 zinc ions per subunit.</text>
</comment>
<feature type="domain" description="Helicase C-terminal" evidence="14">
    <location>
        <begin position="488"/>
        <end position="662"/>
    </location>
</feature>
<feature type="binding site" evidence="12">
    <location>
        <position position="462"/>
    </location>
    <ligand>
        <name>Zn(2+)</name>
        <dbReference type="ChEBI" id="CHEBI:29105"/>
        <label>2</label>
    </ligand>
</feature>
<comment type="similarity">
    <text evidence="12">Belongs to the helicase family. PriA subfamily.</text>
</comment>
<feature type="binding site" evidence="12">
    <location>
        <position position="496"/>
    </location>
    <ligand>
        <name>Zn(2+)</name>
        <dbReference type="ChEBI" id="CHEBI:29105"/>
        <label>1</label>
    </ligand>
</feature>
<dbReference type="InterPro" id="IPR011545">
    <property type="entry name" value="DEAD/DEAH_box_helicase_dom"/>
</dbReference>
<dbReference type="InterPro" id="IPR014001">
    <property type="entry name" value="Helicase_ATP-bd"/>
</dbReference>
<dbReference type="InterPro" id="IPR040498">
    <property type="entry name" value="PriA_CRR"/>
</dbReference>
<evidence type="ECO:0000256" key="8">
    <source>
        <dbReference type="ARBA" id="ARBA00022840"/>
    </source>
</evidence>
<comment type="function">
    <text evidence="12">Initiates the restart of stalled replication forks, which reloads the replicative helicase on sites other than the origin of replication. Recognizes and binds to abandoned replication forks and remodels them to uncover a helicase loading site. Promotes assembly of the primosome at these replication forks.</text>
</comment>
<reference evidence="15 16" key="1">
    <citation type="submission" date="2016-10" db="EMBL/GenBank/DDBJ databases">
        <authorList>
            <person name="de Groot N.N."/>
        </authorList>
    </citation>
    <scope>NUCLEOTIDE SEQUENCE [LARGE SCALE GENOMIC DNA]</scope>
    <source>
        <strain evidence="15 16">DSM 20678</strain>
    </source>
</reference>
<evidence type="ECO:0000256" key="7">
    <source>
        <dbReference type="ARBA" id="ARBA00022833"/>
    </source>
</evidence>
<dbReference type="SUPFAM" id="SSF52540">
    <property type="entry name" value="P-loop containing nucleoside triphosphate hydrolases"/>
    <property type="match status" value="2"/>
</dbReference>
<dbReference type="InterPro" id="IPR041236">
    <property type="entry name" value="PriA_C"/>
</dbReference>
<dbReference type="GO" id="GO:0006302">
    <property type="term" value="P:double-strand break repair"/>
    <property type="evidence" value="ECO:0007669"/>
    <property type="project" value="InterPro"/>
</dbReference>